<evidence type="ECO:0000259" key="8">
    <source>
        <dbReference type="PROSITE" id="PS51078"/>
    </source>
</evidence>
<name>A0A917PQ96_9MICO</name>
<reference evidence="9" key="2">
    <citation type="submission" date="2020-09" db="EMBL/GenBank/DDBJ databases">
        <authorList>
            <person name="Sun Q."/>
            <person name="Zhou Y."/>
        </authorList>
    </citation>
    <scope>NUCLEOTIDE SEQUENCE</scope>
    <source>
        <strain evidence="9">CGMCC 1.8984</strain>
    </source>
</reference>
<dbReference type="PROSITE" id="PS51078">
    <property type="entry name" value="ICLR_ED"/>
    <property type="match status" value="1"/>
</dbReference>
<dbReference type="InterPro" id="IPR036390">
    <property type="entry name" value="WH_DNA-bd_sf"/>
</dbReference>
<dbReference type="EMBL" id="BMMD01000016">
    <property type="protein sequence ID" value="GGJ87133.1"/>
    <property type="molecule type" value="Genomic_DNA"/>
</dbReference>
<comment type="function">
    <text evidence="5">May be an activator protein for the gylABX operon.</text>
</comment>
<reference evidence="9" key="1">
    <citation type="journal article" date="2014" name="Int. J. Syst. Evol. Microbiol.">
        <title>Complete genome sequence of Corynebacterium casei LMG S-19264T (=DSM 44701T), isolated from a smear-ripened cheese.</title>
        <authorList>
            <consortium name="US DOE Joint Genome Institute (JGI-PGF)"/>
            <person name="Walter F."/>
            <person name="Albersmeier A."/>
            <person name="Kalinowski J."/>
            <person name="Ruckert C."/>
        </authorList>
    </citation>
    <scope>NUCLEOTIDE SEQUENCE</scope>
    <source>
        <strain evidence="9">CGMCC 1.8984</strain>
    </source>
</reference>
<dbReference type="InterPro" id="IPR050707">
    <property type="entry name" value="HTH_MetabolicPath_Reg"/>
</dbReference>
<keyword evidence="3" id="KW-0238">DNA-binding</keyword>
<evidence type="ECO:0000256" key="1">
    <source>
        <dbReference type="ARBA" id="ARBA00022798"/>
    </source>
</evidence>
<dbReference type="Pfam" id="PF09339">
    <property type="entry name" value="HTH_IclR"/>
    <property type="match status" value="1"/>
</dbReference>
<evidence type="ECO:0000259" key="7">
    <source>
        <dbReference type="PROSITE" id="PS51077"/>
    </source>
</evidence>
<dbReference type="GO" id="GO:0003677">
    <property type="term" value="F:DNA binding"/>
    <property type="evidence" value="ECO:0007669"/>
    <property type="project" value="UniProtKB-KW"/>
</dbReference>
<dbReference type="SMART" id="SM00346">
    <property type="entry name" value="HTH_ICLR"/>
    <property type="match status" value="1"/>
</dbReference>
<dbReference type="GO" id="GO:0006071">
    <property type="term" value="P:glycerol metabolic process"/>
    <property type="evidence" value="ECO:0007669"/>
    <property type="project" value="UniProtKB-KW"/>
</dbReference>
<dbReference type="PANTHER" id="PTHR30136">
    <property type="entry name" value="HELIX-TURN-HELIX TRANSCRIPTIONAL REGULATOR, ICLR FAMILY"/>
    <property type="match status" value="1"/>
</dbReference>
<feature type="domain" description="IclR-ED" evidence="8">
    <location>
        <begin position="122"/>
        <end position="305"/>
    </location>
</feature>
<dbReference type="Proteomes" id="UP000636956">
    <property type="component" value="Unassembled WGS sequence"/>
</dbReference>
<dbReference type="InterPro" id="IPR036388">
    <property type="entry name" value="WH-like_DNA-bd_sf"/>
</dbReference>
<dbReference type="InterPro" id="IPR014757">
    <property type="entry name" value="Tscrpt_reg_IclR_C"/>
</dbReference>
<protein>
    <recommendedName>
        <fullName evidence="6">Glycerol operon regulatory protein</fullName>
    </recommendedName>
</protein>
<accession>A0A917PQ96</accession>
<keyword evidence="2" id="KW-0805">Transcription regulation</keyword>
<dbReference type="FunFam" id="1.10.10.10:FF:000056">
    <property type="entry name" value="IclR family transcriptional regulator"/>
    <property type="match status" value="1"/>
</dbReference>
<keyword evidence="10" id="KW-1185">Reference proteome</keyword>
<gene>
    <name evidence="9" type="ORF">GCM10011372_27030</name>
</gene>
<evidence type="ECO:0000256" key="4">
    <source>
        <dbReference type="ARBA" id="ARBA00023163"/>
    </source>
</evidence>
<evidence type="ECO:0000313" key="9">
    <source>
        <dbReference type="EMBL" id="GGJ87133.1"/>
    </source>
</evidence>
<dbReference type="Gene3D" id="1.10.10.10">
    <property type="entry name" value="Winged helix-like DNA-binding domain superfamily/Winged helix DNA-binding domain"/>
    <property type="match status" value="1"/>
</dbReference>
<evidence type="ECO:0000256" key="2">
    <source>
        <dbReference type="ARBA" id="ARBA00023015"/>
    </source>
</evidence>
<comment type="caution">
    <text evidence="9">The sequence shown here is derived from an EMBL/GenBank/DDBJ whole genome shotgun (WGS) entry which is preliminary data.</text>
</comment>
<dbReference type="InterPro" id="IPR029016">
    <property type="entry name" value="GAF-like_dom_sf"/>
</dbReference>
<dbReference type="Gene3D" id="3.30.450.40">
    <property type="match status" value="1"/>
</dbReference>
<evidence type="ECO:0000256" key="6">
    <source>
        <dbReference type="ARBA" id="ARBA00070406"/>
    </source>
</evidence>
<dbReference type="GO" id="GO:0003700">
    <property type="term" value="F:DNA-binding transcription factor activity"/>
    <property type="evidence" value="ECO:0007669"/>
    <property type="project" value="TreeGrafter"/>
</dbReference>
<dbReference type="PANTHER" id="PTHR30136:SF24">
    <property type="entry name" value="HTH-TYPE TRANSCRIPTIONAL REPRESSOR ALLR"/>
    <property type="match status" value="1"/>
</dbReference>
<dbReference type="AlphaFoldDB" id="A0A917PQ96"/>
<evidence type="ECO:0000256" key="5">
    <source>
        <dbReference type="ARBA" id="ARBA00058938"/>
    </source>
</evidence>
<dbReference type="PROSITE" id="PS51077">
    <property type="entry name" value="HTH_ICLR"/>
    <property type="match status" value="1"/>
</dbReference>
<dbReference type="InterPro" id="IPR005471">
    <property type="entry name" value="Tscrpt_reg_IclR_N"/>
</dbReference>
<keyword evidence="1" id="KW-0319">Glycerol metabolism</keyword>
<sequence length="305" mass="32460">MPAISTLRAGAAGVTPASHYVRIPGEVRSLGRPATATRPAPRRSIGVMSAVERRSGAGIQSAERALRILELVGAAPTGLTAAEIAERLGLGQSTAYRLLATLQHEDYLTRQPGEHRYILGRSVDQLGRALQVQLVATDPVRAVLRALHDTAHAPAYLTVFRGDDIAVAHIADSPEHPRIGQLHVGFAEASHTTAFGKLMLASRDDAAVARFLEKRGAARLTAASVTDVATLREQLDEVRAQQLAVEVEEYLPKLACIAAPVRSPAGRVVGAVSVSVSAKDLPSRAWELERAVRRGAWQVSARVAG</sequence>
<evidence type="ECO:0000256" key="3">
    <source>
        <dbReference type="ARBA" id="ARBA00023125"/>
    </source>
</evidence>
<proteinExistence type="predicted"/>
<organism evidence="9 10">
    <name type="scientific">Agromyces bauzanensis</name>
    <dbReference type="NCBI Taxonomy" id="1308924"/>
    <lineage>
        <taxon>Bacteria</taxon>
        <taxon>Bacillati</taxon>
        <taxon>Actinomycetota</taxon>
        <taxon>Actinomycetes</taxon>
        <taxon>Micrococcales</taxon>
        <taxon>Microbacteriaceae</taxon>
        <taxon>Agromyces</taxon>
    </lineage>
</organism>
<dbReference type="GO" id="GO:0045892">
    <property type="term" value="P:negative regulation of DNA-templated transcription"/>
    <property type="evidence" value="ECO:0007669"/>
    <property type="project" value="TreeGrafter"/>
</dbReference>
<dbReference type="SUPFAM" id="SSF55781">
    <property type="entry name" value="GAF domain-like"/>
    <property type="match status" value="1"/>
</dbReference>
<evidence type="ECO:0000313" key="10">
    <source>
        <dbReference type="Proteomes" id="UP000636956"/>
    </source>
</evidence>
<feature type="domain" description="HTH iclR-type" evidence="7">
    <location>
        <begin position="59"/>
        <end position="121"/>
    </location>
</feature>
<keyword evidence="4" id="KW-0804">Transcription</keyword>
<dbReference type="Pfam" id="PF01614">
    <property type="entry name" value="IclR_C"/>
    <property type="match status" value="1"/>
</dbReference>
<dbReference type="SUPFAM" id="SSF46785">
    <property type="entry name" value="Winged helix' DNA-binding domain"/>
    <property type="match status" value="1"/>
</dbReference>